<evidence type="ECO:0000259" key="2">
    <source>
        <dbReference type="Pfam" id="PF13240"/>
    </source>
</evidence>
<gene>
    <name evidence="3" type="ORF">J9259_06265</name>
    <name evidence="4" type="ORF">KIY12_07070</name>
</gene>
<evidence type="ECO:0000313" key="4">
    <source>
        <dbReference type="EMBL" id="MBX8644464.1"/>
    </source>
</evidence>
<dbReference type="Pfam" id="PF13240">
    <property type="entry name" value="Zn_Ribbon_1"/>
    <property type="match status" value="1"/>
</dbReference>
<dbReference type="Proteomes" id="UP000716004">
    <property type="component" value="Unassembled WGS sequence"/>
</dbReference>
<protein>
    <submittedName>
        <fullName evidence="4">Zinc-ribbon domain-containing protein</fullName>
    </submittedName>
</protein>
<dbReference type="EMBL" id="JAGVSJ010000014">
    <property type="protein sequence ID" value="MBX8632103.1"/>
    <property type="molecule type" value="Genomic_DNA"/>
</dbReference>
<organism evidence="4 5">
    <name type="scientific">Candidatus Sysuiplasma superficiale</name>
    <dbReference type="NCBI Taxonomy" id="2823368"/>
    <lineage>
        <taxon>Archaea</taxon>
        <taxon>Methanobacteriati</taxon>
        <taxon>Thermoplasmatota</taxon>
        <taxon>Thermoplasmata</taxon>
        <taxon>Candidatus Sysuiplasmatales</taxon>
        <taxon>Candidatus Sysuiplasmataceae</taxon>
        <taxon>Candidatus Sysuiplasma</taxon>
    </lineage>
</organism>
<name>A0A8J7YX36_9ARCH</name>
<dbReference type="EMBL" id="JAHEAC010000064">
    <property type="protein sequence ID" value="MBX8644464.1"/>
    <property type="molecule type" value="Genomic_DNA"/>
</dbReference>
<dbReference type="Proteomes" id="UP000750197">
    <property type="component" value="Unassembled WGS sequence"/>
</dbReference>
<keyword evidence="1" id="KW-0812">Transmembrane</keyword>
<feature type="transmembrane region" description="Helical" evidence="1">
    <location>
        <begin position="88"/>
        <end position="107"/>
    </location>
</feature>
<comment type="caution">
    <text evidence="4">The sequence shown here is derived from an EMBL/GenBank/DDBJ whole genome shotgun (WGS) entry which is preliminary data.</text>
</comment>
<proteinExistence type="predicted"/>
<reference evidence="4" key="1">
    <citation type="submission" date="2021-05" db="EMBL/GenBank/DDBJ databases">
        <title>Genomic insights into ecological role and evolution of a novel Thermoplasmata order Candidatus Sysuiplasmatales.</title>
        <authorList>
            <person name="Yuan Y."/>
        </authorList>
    </citation>
    <scope>NUCLEOTIDE SEQUENCE</scope>
    <source>
        <strain evidence="4">TUT19-bin139</strain>
        <strain evidence="3">YP2-bin.285</strain>
    </source>
</reference>
<dbReference type="AlphaFoldDB" id="A0A8J7YX36"/>
<evidence type="ECO:0000256" key="1">
    <source>
        <dbReference type="SAM" id="Phobius"/>
    </source>
</evidence>
<sequence>MSLNNVDPKMLYEDVKQHLVSEGLKILLDEARDGFYEVKAHKGSALSVTIGAIRDVDVLITGNSTVCDVTLRTGAWGRDVAIPAVEGFIFFGILGGAAAGGASYYMAHEFEKKFWNWLREDAQRISQGKATAGSTYTPPMIPHDQRAYLNLSQPQTAASVPAYCPRCGSKTVEGATYCSSCGAKLV</sequence>
<keyword evidence="1" id="KW-1133">Transmembrane helix</keyword>
<evidence type="ECO:0000313" key="5">
    <source>
        <dbReference type="Proteomes" id="UP000750197"/>
    </source>
</evidence>
<feature type="domain" description="Zinc-ribbon" evidence="2">
    <location>
        <begin position="163"/>
        <end position="185"/>
    </location>
</feature>
<accession>A0A8J7YX36</accession>
<dbReference type="InterPro" id="IPR026870">
    <property type="entry name" value="Zinc_ribbon_dom"/>
</dbReference>
<evidence type="ECO:0000313" key="3">
    <source>
        <dbReference type="EMBL" id="MBX8632103.1"/>
    </source>
</evidence>
<keyword evidence="1" id="KW-0472">Membrane</keyword>